<keyword evidence="1" id="KW-0812">Transmembrane</keyword>
<dbReference type="Pfam" id="PF18902">
    <property type="entry name" value="DUF5658"/>
    <property type="match status" value="1"/>
</dbReference>
<keyword evidence="4" id="KW-1185">Reference proteome</keyword>
<sequence>MRNKGLILALGIFVSLLNLFDGFATNYGYVYNLIIELNPLMDYLLTISPTLFLSFKFLTSIFIILISFAVYYKSNERFQRPFLFSLVIISVMYTGISIMHIFWLTYV</sequence>
<keyword evidence="1" id="KW-1133">Transmembrane helix</keyword>
<organism evidence="3 4">
    <name type="scientific">Ureibacillus acetophenoni</name>
    <dbReference type="NCBI Taxonomy" id="614649"/>
    <lineage>
        <taxon>Bacteria</taxon>
        <taxon>Bacillati</taxon>
        <taxon>Bacillota</taxon>
        <taxon>Bacilli</taxon>
        <taxon>Bacillales</taxon>
        <taxon>Caryophanaceae</taxon>
        <taxon>Ureibacillus</taxon>
    </lineage>
</organism>
<accession>A0A285UBU3</accession>
<dbReference type="InterPro" id="IPR043717">
    <property type="entry name" value="DUF5658"/>
</dbReference>
<protein>
    <recommendedName>
        <fullName evidence="2">DUF5658 domain-containing protein</fullName>
    </recommendedName>
</protein>
<evidence type="ECO:0000313" key="3">
    <source>
        <dbReference type="EMBL" id="SOC39292.1"/>
    </source>
</evidence>
<reference evidence="4" key="1">
    <citation type="submission" date="2017-08" db="EMBL/GenBank/DDBJ databases">
        <authorList>
            <person name="Varghese N."/>
            <person name="Submissions S."/>
        </authorList>
    </citation>
    <scope>NUCLEOTIDE SEQUENCE [LARGE SCALE GENOMIC DNA]</scope>
    <source>
        <strain evidence="4">JC23</strain>
    </source>
</reference>
<feature type="transmembrane region" description="Helical" evidence="1">
    <location>
        <begin position="46"/>
        <end position="71"/>
    </location>
</feature>
<keyword evidence="1" id="KW-0472">Membrane</keyword>
<dbReference type="EMBL" id="OBQC01000005">
    <property type="protein sequence ID" value="SOC39292.1"/>
    <property type="molecule type" value="Genomic_DNA"/>
</dbReference>
<evidence type="ECO:0000256" key="1">
    <source>
        <dbReference type="SAM" id="Phobius"/>
    </source>
</evidence>
<feature type="domain" description="DUF5658" evidence="2">
    <location>
        <begin position="12"/>
        <end position="105"/>
    </location>
</feature>
<gene>
    <name evidence="3" type="ORF">SAMN05877842_105146</name>
</gene>
<proteinExistence type="predicted"/>
<feature type="transmembrane region" description="Helical" evidence="1">
    <location>
        <begin position="83"/>
        <end position="106"/>
    </location>
</feature>
<dbReference type="AlphaFoldDB" id="A0A285UBU3"/>
<evidence type="ECO:0000259" key="2">
    <source>
        <dbReference type="Pfam" id="PF18902"/>
    </source>
</evidence>
<dbReference type="Proteomes" id="UP000219252">
    <property type="component" value="Unassembled WGS sequence"/>
</dbReference>
<name>A0A285UBU3_9BACL</name>
<evidence type="ECO:0000313" key="4">
    <source>
        <dbReference type="Proteomes" id="UP000219252"/>
    </source>
</evidence>